<feature type="transmembrane region" description="Helical" evidence="1">
    <location>
        <begin position="192"/>
        <end position="212"/>
    </location>
</feature>
<organism evidence="2 3">
    <name type="scientific">Vulcanibacillus modesticaldus</name>
    <dbReference type="NCBI Taxonomy" id="337097"/>
    <lineage>
        <taxon>Bacteria</taxon>
        <taxon>Bacillati</taxon>
        <taxon>Bacillota</taxon>
        <taxon>Bacilli</taxon>
        <taxon>Bacillales</taxon>
        <taxon>Bacillaceae</taxon>
        <taxon>Vulcanibacillus</taxon>
    </lineage>
</organism>
<dbReference type="STRING" id="337097.BHF71_03510"/>
<dbReference type="Proteomes" id="UP000243739">
    <property type="component" value="Unassembled WGS sequence"/>
</dbReference>
<gene>
    <name evidence="2" type="ORF">BHF71_03510</name>
</gene>
<evidence type="ECO:0000313" key="2">
    <source>
        <dbReference type="EMBL" id="OEF98096.1"/>
    </source>
</evidence>
<name>A0A1D2YSV9_9BACI</name>
<keyword evidence="1" id="KW-0472">Membrane</keyword>
<keyword evidence="3" id="KW-1185">Reference proteome</keyword>
<reference evidence="2 3" key="1">
    <citation type="submission" date="2016-09" db="EMBL/GenBank/DDBJ databases">
        <title>Draft genome sequence for the type strain of Vulcanibacillus modesticaldus BR, a strictly anaerobic, moderately thermophilic, and nitrate-reducing bacterium from deep sea-hydrothermal vents of the Mid-Atlantic Ridge.</title>
        <authorList>
            <person name="Abin C.A."/>
            <person name="Hollibaugh J.T."/>
        </authorList>
    </citation>
    <scope>NUCLEOTIDE SEQUENCE [LARGE SCALE GENOMIC DNA]</scope>
    <source>
        <strain evidence="2 3">BR</strain>
    </source>
</reference>
<evidence type="ECO:0000313" key="3">
    <source>
        <dbReference type="Proteomes" id="UP000243739"/>
    </source>
</evidence>
<dbReference type="EMBL" id="MIJF01000056">
    <property type="protein sequence ID" value="OEF98096.1"/>
    <property type="molecule type" value="Genomic_DNA"/>
</dbReference>
<proteinExistence type="predicted"/>
<feature type="transmembrane region" description="Helical" evidence="1">
    <location>
        <begin position="219"/>
        <end position="240"/>
    </location>
</feature>
<protein>
    <submittedName>
        <fullName evidence="2">Uncharacterized protein</fullName>
    </submittedName>
</protein>
<keyword evidence="1" id="KW-0812">Transmembrane</keyword>
<dbReference type="RefSeq" id="WP_069657396.1">
    <property type="nucleotide sequence ID" value="NZ_MIJF01000056.1"/>
</dbReference>
<sequence length="305" mass="35241">MRILRNTLLVFISLSLIITIPSATLLYAIHSTVLKPYESINYLKQSGIYEKSEIIIKEKVSNEMEFENTVKNELVVRIFKKVIEKEVTADWIAYIAETFQISLWNYLLGESDEIAPIPIQNFYDSVIEITGDEIDRFAAEQKIPINLIKDEIISKIKGQLPTSIDVIKYYDIDPQNLENMRLNYQKSKDIKLIIYFAIISLILLGFLISYRLKRFFKWVGYTFIMSGIFSMVPAVVLYVYDEQKISNKLQFNGIIQKFEVEITYLLNLVINDIVKYLVISSLIILAVGIISIILSSTLKKHKNPS</sequence>
<feature type="transmembrane region" description="Helical" evidence="1">
    <location>
        <begin position="273"/>
        <end position="294"/>
    </location>
</feature>
<dbReference type="AlphaFoldDB" id="A0A1D2YSV9"/>
<accession>A0A1D2YSV9</accession>
<evidence type="ECO:0000256" key="1">
    <source>
        <dbReference type="SAM" id="Phobius"/>
    </source>
</evidence>
<comment type="caution">
    <text evidence="2">The sequence shown here is derived from an EMBL/GenBank/DDBJ whole genome shotgun (WGS) entry which is preliminary data.</text>
</comment>
<keyword evidence="1" id="KW-1133">Transmembrane helix</keyword>